<evidence type="ECO:0000313" key="2">
    <source>
        <dbReference type="EMBL" id="OBA25476.1"/>
    </source>
</evidence>
<feature type="compositionally biased region" description="Low complexity" evidence="1">
    <location>
        <begin position="108"/>
        <end position="123"/>
    </location>
</feature>
<keyword evidence="3" id="KW-1185">Reference proteome</keyword>
<feature type="region of interest" description="Disordered" evidence="1">
    <location>
        <begin position="308"/>
        <end position="344"/>
    </location>
</feature>
<dbReference type="EMBL" id="LXPE01000090">
    <property type="protein sequence ID" value="OBA25476.1"/>
    <property type="molecule type" value="Genomic_DNA"/>
</dbReference>
<feature type="compositionally biased region" description="Polar residues" evidence="1">
    <location>
        <begin position="97"/>
        <end position="107"/>
    </location>
</feature>
<protein>
    <submittedName>
        <fullName evidence="2">Uncharacterized protein</fullName>
    </submittedName>
</protein>
<dbReference type="Proteomes" id="UP000092321">
    <property type="component" value="Unassembled WGS sequence"/>
</dbReference>
<feature type="compositionally biased region" description="Low complexity" evidence="1">
    <location>
        <begin position="82"/>
        <end position="95"/>
    </location>
</feature>
<sequence>MVIGRVLPESLSSSNINNNVLSESTNNNIMKSLNINSNTSNSNINKYSSRLQSISPIKLSNSIDSDGSDEDTTNATTIHYTNNSNNGSSKNNLLNIFTPNTATTAVESNPSQSSKSNNNSKNSKITKQETKLKKLRQFSEQNKLVEEDINNSSKISAENLQKSHSKGLKEKTDNNDYFHLNKEIEPDFQEYNDSADDEGDDYFEQDIRRFSNNRQIPFEPVEKRGQKKTASRKKSISKNLNSQHQLRFVDDSVYEEEGDVFDEDLQNYAFLVEQQERLIYEQQQLKIQQERVNKLSRSASLRNLQHNIRSSINSDSPIKQQRVLSRSSSKNTLSSYLPQQQQQLMGHAPRVNNAKSMMNLRPSFSHRKSISSNPNNIVYEEGVLMEEIEPVYSNSKSSNHMYSQQQRPKAMPRFKSMNNLRISSIREDNFGVPRKQSTYLRPRVSSSSLYEHQFEEDSLVYENDYDYEYDNEYMDDTFQEDFQSQQQQLNYPQDKRMLVDYWSLPQEVNTAPFSRTQRQQYQLQPLRVQPISKRDQLRSFREQHQQQQQMAMHKSNRTKHLKIIPKQAAKFKDGDKSGMMTYDAAEKRWVGNMGVLEEMEFLPDVRQYKQQVPPQMHVGKAQRQGISRSMIYQNFKHEVPEESYIDIDVQFASSDLAHWYSFEVSLAEKIGHWISTKNEETDDWEIYDLVLGSNN</sequence>
<accession>A0A1B7T9Q0</accession>
<comment type="caution">
    <text evidence="2">The sequence shown here is derived from an EMBL/GenBank/DDBJ whole genome shotgun (WGS) entry which is preliminary data.</text>
</comment>
<organism evidence="2 3">
    <name type="scientific">Hanseniaspora valbyensis NRRL Y-1626</name>
    <dbReference type="NCBI Taxonomy" id="766949"/>
    <lineage>
        <taxon>Eukaryota</taxon>
        <taxon>Fungi</taxon>
        <taxon>Dikarya</taxon>
        <taxon>Ascomycota</taxon>
        <taxon>Saccharomycotina</taxon>
        <taxon>Saccharomycetes</taxon>
        <taxon>Saccharomycodales</taxon>
        <taxon>Saccharomycodaceae</taxon>
        <taxon>Hanseniaspora</taxon>
    </lineage>
</organism>
<feature type="compositionally biased region" description="Polar residues" evidence="1">
    <location>
        <begin position="308"/>
        <end position="323"/>
    </location>
</feature>
<feature type="region of interest" description="Disordered" evidence="1">
    <location>
        <begin position="213"/>
        <end position="238"/>
    </location>
</feature>
<feature type="region of interest" description="Disordered" evidence="1">
    <location>
        <begin position="59"/>
        <end position="130"/>
    </location>
</feature>
<gene>
    <name evidence="2" type="ORF">HANVADRAFT_53904</name>
</gene>
<evidence type="ECO:0000313" key="3">
    <source>
        <dbReference type="Proteomes" id="UP000092321"/>
    </source>
</evidence>
<feature type="compositionally biased region" description="Basic residues" evidence="1">
    <location>
        <begin position="225"/>
        <end position="236"/>
    </location>
</feature>
<feature type="compositionally biased region" description="Low complexity" evidence="1">
    <location>
        <begin position="324"/>
        <end position="343"/>
    </location>
</feature>
<name>A0A1B7T9Q0_9ASCO</name>
<dbReference type="AlphaFoldDB" id="A0A1B7T9Q0"/>
<proteinExistence type="predicted"/>
<evidence type="ECO:0000256" key="1">
    <source>
        <dbReference type="SAM" id="MobiDB-lite"/>
    </source>
</evidence>
<dbReference type="OrthoDB" id="3972423at2759"/>
<reference evidence="3" key="1">
    <citation type="journal article" date="2016" name="Proc. Natl. Acad. Sci. U.S.A.">
        <title>Comparative genomics of biotechnologically important yeasts.</title>
        <authorList>
            <person name="Riley R."/>
            <person name="Haridas S."/>
            <person name="Wolfe K.H."/>
            <person name="Lopes M.R."/>
            <person name="Hittinger C.T."/>
            <person name="Goeker M."/>
            <person name="Salamov A.A."/>
            <person name="Wisecaver J.H."/>
            <person name="Long T.M."/>
            <person name="Calvey C.H."/>
            <person name="Aerts A.L."/>
            <person name="Barry K.W."/>
            <person name="Choi C."/>
            <person name="Clum A."/>
            <person name="Coughlan A.Y."/>
            <person name="Deshpande S."/>
            <person name="Douglass A.P."/>
            <person name="Hanson S.J."/>
            <person name="Klenk H.-P."/>
            <person name="LaButti K.M."/>
            <person name="Lapidus A."/>
            <person name="Lindquist E.A."/>
            <person name="Lipzen A.M."/>
            <person name="Meier-Kolthoff J.P."/>
            <person name="Ohm R.A."/>
            <person name="Otillar R.P."/>
            <person name="Pangilinan J.L."/>
            <person name="Peng Y."/>
            <person name="Rokas A."/>
            <person name="Rosa C.A."/>
            <person name="Scheuner C."/>
            <person name="Sibirny A.A."/>
            <person name="Slot J.C."/>
            <person name="Stielow J.B."/>
            <person name="Sun H."/>
            <person name="Kurtzman C.P."/>
            <person name="Blackwell M."/>
            <person name="Grigoriev I.V."/>
            <person name="Jeffries T.W."/>
        </authorList>
    </citation>
    <scope>NUCLEOTIDE SEQUENCE [LARGE SCALE GENOMIC DNA]</scope>
    <source>
        <strain evidence="3">NRRL Y-1626</strain>
    </source>
</reference>